<dbReference type="GO" id="GO:0009055">
    <property type="term" value="F:electron transfer activity"/>
    <property type="evidence" value="ECO:0007669"/>
    <property type="project" value="InterPro"/>
</dbReference>
<name>A0A645IBJ4_9ZZZZ</name>
<dbReference type="PANTHER" id="PTHR30038:SF0">
    <property type="entry name" value="TUNGSTEN-CONTAINING ALDEHYDE FERREDOXIN OXIDOREDUCTASE"/>
    <property type="match status" value="1"/>
</dbReference>
<dbReference type="EMBL" id="VSSQ01111179">
    <property type="protein sequence ID" value="MPN48658.1"/>
    <property type="molecule type" value="Genomic_DNA"/>
</dbReference>
<sequence>MYGLAVNYATSPRGACHERGNPQASALGLFYPDCDMDSPPERFDEDSAGYCAYVYQNTSMLFNNLTMCKFMVNNGGLTVTEIGKELKVSTGLDYTNRDLLKTSERGIALQRLINVRDGMSRKDDTLPPKMLQAAVIGGRAGKSPAAFEKMLDDYYKLRGWDENGIPTAKTLEELGLEDYIPMLP</sequence>
<dbReference type="GO" id="GO:0016625">
    <property type="term" value="F:oxidoreductase activity, acting on the aldehyde or oxo group of donors, iron-sulfur protein as acceptor"/>
    <property type="evidence" value="ECO:0007669"/>
    <property type="project" value="InterPro"/>
</dbReference>
<dbReference type="AlphaFoldDB" id="A0A645IBJ4"/>
<dbReference type="GO" id="GO:0051536">
    <property type="term" value="F:iron-sulfur cluster binding"/>
    <property type="evidence" value="ECO:0007669"/>
    <property type="project" value="InterPro"/>
</dbReference>
<protein>
    <recommendedName>
        <fullName evidence="1">Aldehyde ferredoxin oxidoreductase C-terminal domain-containing protein</fullName>
    </recommendedName>
</protein>
<evidence type="ECO:0000259" key="1">
    <source>
        <dbReference type="Pfam" id="PF01314"/>
    </source>
</evidence>
<dbReference type="PANTHER" id="PTHR30038">
    <property type="entry name" value="ALDEHYDE FERREDOXIN OXIDOREDUCTASE"/>
    <property type="match status" value="1"/>
</dbReference>
<organism evidence="2">
    <name type="scientific">bioreactor metagenome</name>
    <dbReference type="NCBI Taxonomy" id="1076179"/>
    <lineage>
        <taxon>unclassified sequences</taxon>
        <taxon>metagenomes</taxon>
        <taxon>ecological metagenomes</taxon>
    </lineage>
</organism>
<dbReference type="InterPro" id="IPR013985">
    <property type="entry name" value="Ald_Fedxn_OxRdtase_dom3"/>
</dbReference>
<dbReference type="InterPro" id="IPR051919">
    <property type="entry name" value="W-dependent_AOR"/>
</dbReference>
<evidence type="ECO:0000313" key="2">
    <source>
        <dbReference type="EMBL" id="MPN48658.1"/>
    </source>
</evidence>
<dbReference type="SUPFAM" id="SSF48310">
    <property type="entry name" value="Aldehyde ferredoxin oxidoreductase, C-terminal domains"/>
    <property type="match status" value="1"/>
</dbReference>
<accession>A0A645IBJ4</accession>
<dbReference type="InterPro" id="IPR036021">
    <property type="entry name" value="Tungsten_al_ferr_oxy-like_C"/>
</dbReference>
<dbReference type="InterPro" id="IPR001203">
    <property type="entry name" value="OxRdtase_Ald_Fedxn_C"/>
</dbReference>
<feature type="domain" description="Aldehyde ferredoxin oxidoreductase C-terminal" evidence="1">
    <location>
        <begin position="2"/>
        <end position="176"/>
    </location>
</feature>
<proteinExistence type="predicted"/>
<reference evidence="2" key="1">
    <citation type="submission" date="2019-08" db="EMBL/GenBank/DDBJ databases">
        <authorList>
            <person name="Kucharzyk K."/>
            <person name="Murdoch R.W."/>
            <person name="Higgins S."/>
            <person name="Loffler F."/>
        </authorList>
    </citation>
    <scope>NUCLEOTIDE SEQUENCE</scope>
</reference>
<dbReference type="Gene3D" id="1.10.599.10">
    <property type="entry name" value="Aldehyde Ferredoxin Oxidoreductase Protein, subunit A, domain 3"/>
    <property type="match status" value="1"/>
</dbReference>
<gene>
    <name evidence="2" type="ORF">SDC9_196270</name>
</gene>
<dbReference type="Pfam" id="PF01314">
    <property type="entry name" value="AFOR_C"/>
    <property type="match status" value="1"/>
</dbReference>
<comment type="caution">
    <text evidence="2">The sequence shown here is derived from an EMBL/GenBank/DDBJ whole genome shotgun (WGS) entry which is preliminary data.</text>
</comment>